<organism evidence="1 2">
    <name type="scientific">Brassica cretica</name>
    <name type="common">Mustard</name>
    <dbReference type="NCBI Taxonomy" id="69181"/>
    <lineage>
        <taxon>Eukaryota</taxon>
        <taxon>Viridiplantae</taxon>
        <taxon>Streptophyta</taxon>
        <taxon>Embryophyta</taxon>
        <taxon>Tracheophyta</taxon>
        <taxon>Spermatophyta</taxon>
        <taxon>Magnoliopsida</taxon>
        <taxon>eudicotyledons</taxon>
        <taxon>Gunneridae</taxon>
        <taxon>Pentapetalae</taxon>
        <taxon>rosids</taxon>
        <taxon>malvids</taxon>
        <taxon>Brassicales</taxon>
        <taxon>Brassicaceae</taxon>
        <taxon>Brassiceae</taxon>
        <taxon>Brassica</taxon>
    </lineage>
</organism>
<proteinExistence type="predicted"/>
<dbReference type="AlphaFoldDB" id="A0A8S9NPI0"/>
<protein>
    <submittedName>
        <fullName evidence="1">Uncharacterized protein</fullName>
    </submittedName>
</protein>
<dbReference type="Proteomes" id="UP000712600">
    <property type="component" value="Unassembled WGS sequence"/>
</dbReference>
<accession>A0A8S9NPI0</accession>
<dbReference type="EMBL" id="QGKX02001621">
    <property type="protein sequence ID" value="KAF3503009.1"/>
    <property type="molecule type" value="Genomic_DNA"/>
</dbReference>
<comment type="caution">
    <text evidence="1">The sequence shown here is derived from an EMBL/GenBank/DDBJ whole genome shotgun (WGS) entry which is preliminary data.</text>
</comment>
<name>A0A8S9NPI0_BRACR</name>
<evidence type="ECO:0000313" key="2">
    <source>
        <dbReference type="Proteomes" id="UP000712600"/>
    </source>
</evidence>
<gene>
    <name evidence="1" type="ORF">F2Q69_00040922</name>
</gene>
<evidence type="ECO:0000313" key="1">
    <source>
        <dbReference type="EMBL" id="KAF3503009.1"/>
    </source>
</evidence>
<sequence length="65" mass="7168">MKENDGIHGPPCLLPERIFAVGEEPTGVRVTSYPKACAIREILNALDLDEPSVPRQLYDSSILCE</sequence>
<reference evidence="1" key="1">
    <citation type="submission" date="2019-12" db="EMBL/GenBank/DDBJ databases">
        <title>Genome sequencing and annotation of Brassica cretica.</title>
        <authorList>
            <person name="Studholme D.J."/>
            <person name="Sarris P."/>
        </authorList>
    </citation>
    <scope>NUCLEOTIDE SEQUENCE</scope>
    <source>
        <strain evidence="1">PFS-109/04</strain>
        <tissue evidence="1">Leaf</tissue>
    </source>
</reference>